<evidence type="ECO:0000256" key="14">
    <source>
        <dbReference type="ARBA" id="ARBA00022839"/>
    </source>
</evidence>
<keyword evidence="11" id="KW-0227">DNA damage</keyword>
<evidence type="ECO:0000256" key="12">
    <source>
        <dbReference type="ARBA" id="ARBA00022801"/>
    </source>
</evidence>
<feature type="compositionally biased region" description="Basic and acidic residues" evidence="28">
    <location>
        <begin position="1002"/>
        <end position="1018"/>
    </location>
</feature>
<feature type="transmembrane region" description="Helical" evidence="29">
    <location>
        <begin position="891"/>
        <end position="913"/>
    </location>
</feature>
<evidence type="ECO:0000256" key="26">
    <source>
        <dbReference type="PIRSR" id="PIRSR610347-3"/>
    </source>
</evidence>
<evidence type="ECO:0000256" key="2">
    <source>
        <dbReference type="ARBA" id="ARBA00004651"/>
    </source>
</evidence>
<keyword evidence="15" id="KW-0851">Voltage-gated channel</keyword>
<keyword evidence="10" id="KW-0479">Metal-binding</keyword>
<keyword evidence="8 27" id="KW-0812">Transmembrane</keyword>
<feature type="domain" description="Potassium channel" evidence="30">
    <location>
        <begin position="758"/>
        <end position="818"/>
    </location>
</feature>
<dbReference type="GO" id="GO:0004527">
    <property type="term" value="F:exonuclease activity"/>
    <property type="evidence" value="ECO:0007669"/>
    <property type="project" value="UniProtKB-KW"/>
</dbReference>
<dbReference type="InterPro" id="IPR013099">
    <property type="entry name" value="K_chnl_dom"/>
</dbReference>
<dbReference type="Pfam" id="PF06087">
    <property type="entry name" value="Tyr-DNA_phospho"/>
    <property type="match status" value="2"/>
</dbReference>
<dbReference type="InterPro" id="IPR010347">
    <property type="entry name" value="Tdp1"/>
</dbReference>
<dbReference type="Pfam" id="PF07885">
    <property type="entry name" value="Ion_trans_2"/>
    <property type="match status" value="2"/>
</dbReference>
<feature type="transmembrane region" description="Helical" evidence="29">
    <location>
        <begin position="766"/>
        <end position="784"/>
    </location>
</feature>
<dbReference type="GO" id="GO:0003690">
    <property type="term" value="F:double-stranded DNA binding"/>
    <property type="evidence" value="ECO:0007669"/>
    <property type="project" value="TreeGrafter"/>
</dbReference>
<name>A0AA41T3N2_SCICA</name>
<dbReference type="EMBL" id="JAATJV010382398">
    <property type="protein sequence ID" value="MBZ3882557.1"/>
    <property type="molecule type" value="Genomic_DNA"/>
</dbReference>
<dbReference type="Proteomes" id="UP001166674">
    <property type="component" value="Unassembled WGS sequence"/>
</dbReference>
<evidence type="ECO:0000256" key="28">
    <source>
        <dbReference type="SAM" id="MobiDB-lite"/>
    </source>
</evidence>
<dbReference type="GO" id="GO:0005634">
    <property type="term" value="C:nucleus"/>
    <property type="evidence" value="ECO:0007669"/>
    <property type="project" value="UniProtKB-SubCell"/>
</dbReference>
<dbReference type="GO" id="GO:0006281">
    <property type="term" value="P:DNA repair"/>
    <property type="evidence" value="ECO:0007669"/>
    <property type="project" value="UniProtKB-KW"/>
</dbReference>
<evidence type="ECO:0000256" key="7">
    <source>
        <dbReference type="ARBA" id="ARBA00022538"/>
    </source>
</evidence>
<evidence type="ECO:0000256" key="29">
    <source>
        <dbReference type="SAM" id="Phobius"/>
    </source>
</evidence>
<dbReference type="SUPFAM" id="SSF56024">
    <property type="entry name" value="Phospholipase D/nuclease"/>
    <property type="match status" value="2"/>
</dbReference>
<keyword evidence="12" id="KW-0378">Hydrolase</keyword>
<evidence type="ECO:0000256" key="25">
    <source>
        <dbReference type="PIRSR" id="PIRSR610347-2"/>
    </source>
</evidence>
<keyword evidence="21" id="KW-0539">Nucleus</keyword>
<keyword evidence="16" id="KW-0630">Potassium</keyword>
<evidence type="ECO:0000256" key="18">
    <source>
        <dbReference type="ARBA" id="ARBA00023065"/>
    </source>
</evidence>
<keyword evidence="22 27" id="KW-0407">Ion channel</keyword>
<keyword evidence="18 27" id="KW-0406">Ion transport</keyword>
<feature type="region of interest" description="Disordered" evidence="28">
    <location>
        <begin position="982"/>
        <end position="1020"/>
    </location>
</feature>
<dbReference type="SUPFAM" id="SSF81324">
    <property type="entry name" value="Voltage-gated potassium channels"/>
    <property type="match status" value="2"/>
</dbReference>
<dbReference type="PANTHER" id="PTHR12415">
    <property type="entry name" value="TYROSYL-DNA PHOSPHODIESTERASE 1"/>
    <property type="match status" value="1"/>
</dbReference>
<feature type="transmembrane region" description="Helical" evidence="29">
    <location>
        <begin position="925"/>
        <end position="945"/>
    </location>
</feature>
<keyword evidence="32" id="KW-1185">Reference proteome</keyword>
<evidence type="ECO:0000259" key="30">
    <source>
        <dbReference type="Pfam" id="PF07885"/>
    </source>
</evidence>
<evidence type="ECO:0000256" key="6">
    <source>
        <dbReference type="ARBA" id="ARBA00022475"/>
    </source>
</evidence>
<dbReference type="PANTHER" id="PTHR12415:SF0">
    <property type="entry name" value="TYROSYL-DNA PHOSPHODIESTERASE 1"/>
    <property type="match status" value="1"/>
</dbReference>
<gene>
    <name evidence="31" type="ORF">SUZIE_168535</name>
</gene>
<feature type="region of interest" description="Disordered" evidence="28">
    <location>
        <begin position="518"/>
        <end position="652"/>
    </location>
</feature>
<keyword evidence="6" id="KW-1003">Cell membrane</keyword>
<comment type="similarity">
    <text evidence="3 27">Belongs to the two pore domain potassium channel (TC 1.A.1.8) family.</text>
</comment>
<evidence type="ECO:0000256" key="21">
    <source>
        <dbReference type="ARBA" id="ARBA00023242"/>
    </source>
</evidence>
<evidence type="ECO:0000256" key="5">
    <source>
        <dbReference type="ARBA" id="ARBA00022448"/>
    </source>
</evidence>
<keyword evidence="5 27" id="KW-0813">Transport</keyword>
<proteinExistence type="inferred from homology"/>
<dbReference type="PRINTS" id="PR01333">
    <property type="entry name" value="2POREKCHANEL"/>
</dbReference>
<dbReference type="GO" id="GO:0005267">
    <property type="term" value="F:potassium channel activity"/>
    <property type="evidence" value="ECO:0007669"/>
    <property type="project" value="UniProtKB-KW"/>
</dbReference>
<comment type="similarity">
    <text evidence="4">Belongs to the tyrosyl-DNA phosphodiesterase family.</text>
</comment>
<evidence type="ECO:0000256" key="11">
    <source>
        <dbReference type="ARBA" id="ARBA00022763"/>
    </source>
</evidence>
<dbReference type="GO" id="GO:0003697">
    <property type="term" value="F:single-stranded DNA binding"/>
    <property type="evidence" value="ECO:0007669"/>
    <property type="project" value="TreeGrafter"/>
</dbReference>
<keyword evidence="9" id="KW-0540">Nuclease</keyword>
<feature type="transmembrane region" description="Helical" evidence="29">
    <location>
        <begin position="689"/>
        <end position="713"/>
    </location>
</feature>
<evidence type="ECO:0000256" key="10">
    <source>
        <dbReference type="ARBA" id="ARBA00022723"/>
    </source>
</evidence>
<evidence type="ECO:0000256" key="19">
    <source>
        <dbReference type="ARBA" id="ARBA00023136"/>
    </source>
</evidence>
<comment type="caution">
    <text evidence="31">The sequence shown here is derived from an EMBL/GenBank/DDBJ whole genome shotgun (WGS) entry which is preliminary data.</text>
</comment>
<sequence length="1064" mass="116253">MSQEGSYGRWTISSSDESEDEKPKLDKQSTSSVPCAGQGAANEPRFNCSEARKAAHRRQASPVKFSNTDLASPPKKQKSGSQEDLGWCLSSSDDELQPESQKKQPEKVEVKEEKDLSSPKDGAAQGTGNHDLLASHRHKGEEDEYETSGEGQDIWDMLDKGNPFQFYLTRVSGIKPKYNSKALHIKDILSPLFGTLVSSAQFNYCFDVNWLVKQYPPEFRKKPILLVHGDKREAKAHLHAQAKPYEHVSFCQAKLDIAFGTHHTKMMLLLYEEGLRVVIHTSNLIHEDWHQKTQGIWLSPLYPRIGHGTHRSGESTTHFKADLISYLMAYNAPPLQEWIDTIQEHDLSETNVYLIGSTPGRFQGSQKDNWGHFRLRKLLKEHASSIPKAEGWPIVGQFSSIGSLGADESKWLCSEFKESLLALGQDSKIPGKSTIPLHLTMTFTIIGSLCIKDRFPVLIVVQLKKWKHHANLSKAAWGALEKNGAQLMIRSYELGVLFLPSAFSKDNLFTRVVRTGGARSEVSGQRPGGSTDPPTSLDSNLGFRGSSGPPEFALKTRHAPSPVGAKRGAGVPSPSGLCAPTLGSSVLRTPSPAGNGGDKADSKPGRGELVPQKRRRRRPGEAPGGHGRAGRGASGSGLSARRAATSPGCGRQSACAQGGLARGCPGGSVMAGRGCSCGPGHLNEDNARFLLLAALILLYLLGGAAVFSALELAHERQAKQRWEERLANFSRGHNLSREELRGFLRHYEEATRAGIRMDNVRPRWDFTGAFYFVGTVVSTIGFGMTTPATVGGKIFLIFYGLIGCASTILFFNLFLERLITVIAYIMRSCHQRQLRRRGALPQGRPKAPGRGAGDSLAGWKPSVYYVMLILCSASVLVSCGASAVFAPMEGWSYFDSLYFCFVAFSTIGFGDLVSSQSARYEGQGLYRLANFVFILTGVCCIYSLFNVISILIKQTVNWILRKLGGRCFPRCRRARSNAVMPGHVRRRGDASPEPDGAPESDADGRRLSGEMTSRKDSSKVSLAILQKQLSEMANGGPAQDDEFSGGVGAFAIMNNRLAETSGDR</sequence>
<evidence type="ECO:0000256" key="8">
    <source>
        <dbReference type="ARBA" id="ARBA00022692"/>
    </source>
</evidence>
<feature type="compositionally biased region" description="Gly residues" evidence="28">
    <location>
        <begin position="622"/>
        <end position="635"/>
    </location>
</feature>
<comment type="catalytic activity">
    <reaction evidence="23">
        <text>K(+)(in) = K(+)(out)</text>
        <dbReference type="Rhea" id="RHEA:29463"/>
        <dbReference type="ChEBI" id="CHEBI:29103"/>
    </reaction>
</comment>
<organism evidence="31 32">
    <name type="scientific">Sciurus carolinensis</name>
    <name type="common">Eastern gray squirrel</name>
    <dbReference type="NCBI Taxonomy" id="30640"/>
    <lineage>
        <taxon>Eukaryota</taxon>
        <taxon>Metazoa</taxon>
        <taxon>Chordata</taxon>
        <taxon>Craniata</taxon>
        <taxon>Vertebrata</taxon>
        <taxon>Euteleostomi</taxon>
        <taxon>Mammalia</taxon>
        <taxon>Eutheria</taxon>
        <taxon>Euarchontoglires</taxon>
        <taxon>Glires</taxon>
        <taxon>Rodentia</taxon>
        <taxon>Sciuromorpha</taxon>
        <taxon>Sciuridae</taxon>
        <taxon>Sciurinae</taxon>
        <taxon>Sciurini</taxon>
        <taxon>Sciurus</taxon>
    </lineage>
</organism>
<dbReference type="InterPro" id="IPR003280">
    <property type="entry name" value="2pore_dom_K_chnl"/>
</dbReference>
<keyword evidence="17 29" id="KW-1133">Transmembrane helix</keyword>
<dbReference type="GO" id="GO:0046872">
    <property type="term" value="F:metal ion binding"/>
    <property type="evidence" value="ECO:0007669"/>
    <property type="project" value="UniProtKB-KW"/>
</dbReference>
<evidence type="ECO:0000256" key="23">
    <source>
        <dbReference type="ARBA" id="ARBA00034430"/>
    </source>
</evidence>
<feature type="transmembrane region" description="Helical" evidence="29">
    <location>
        <begin position="863"/>
        <end position="885"/>
    </location>
</feature>
<evidence type="ECO:0000256" key="4">
    <source>
        <dbReference type="ARBA" id="ARBA00010205"/>
    </source>
</evidence>
<keyword evidence="19 29" id="KW-0472">Membrane</keyword>
<feature type="transmembrane region" description="Helical" evidence="29">
    <location>
        <begin position="796"/>
        <end position="826"/>
    </location>
</feature>
<protein>
    <submittedName>
        <fullName evidence="31">Tyrosyl-DNA phosphodiesterase 1</fullName>
    </submittedName>
</protein>
<evidence type="ECO:0000256" key="17">
    <source>
        <dbReference type="ARBA" id="ARBA00022989"/>
    </source>
</evidence>
<evidence type="ECO:0000256" key="15">
    <source>
        <dbReference type="ARBA" id="ARBA00022882"/>
    </source>
</evidence>
<dbReference type="Gene3D" id="3.30.870.10">
    <property type="entry name" value="Endonuclease Chain A"/>
    <property type="match status" value="3"/>
</dbReference>
<dbReference type="FunFam" id="1.10.287.70:FF:000070">
    <property type="entry name" value="Potassium channel, subfamily K, member 12 like"/>
    <property type="match status" value="1"/>
</dbReference>
<comment type="subcellular location">
    <subcellularLocation>
        <location evidence="2">Cell membrane</location>
        <topology evidence="2">Multi-pass membrane protein</topology>
    </subcellularLocation>
    <subcellularLocation>
        <location evidence="1">Nucleus</location>
    </subcellularLocation>
</comment>
<feature type="compositionally biased region" description="Basic and acidic residues" evidence="28">
    <location>
        <begin position="100"/>
        <end position="118"/>
    </location>
</feature>
<feature type="site" description="Interaction with DNA" evidence="26">
    <location>
        <position position="473"/>
    </location>
</feature>
<evidence type="ECO:0000256" key="22">
    <source>
        <dbReference type="ARBA" id="ARBA00023303"/>
    </source>
</evidence>
<feature type="binding site" evidence="25">
    <location>
        <position position="265"/>
    </location>
    <ligand>
        <name>substrate</name>
    </ligand>
</feature>
<evidence type="ECO:0000313" key="31">
    <source>
        <dbReference type="EMBL" id="MBZ3882557.1"/>
    </source>
</evidence>
<evidence type="ECO:0000256" key="16">
    <source>
        <dbReference type="ARBA" id="ARBA00022958"/>
    </source>
</evidence>
<evidence type="ECO:0000256" key="27">
    <source>
        <dbReference type="RuleBase" id="RU003857"/>
    </source>
</evidence>
<dbReference type="Gene3D" id="1.10.287.70">
    <property type="match status" value="1"/>
</dbReference>
<dbReference type="GO" id="GO:0005886">
    <property type="term" value="C:plasma membrane"/>
    <property type="evidence" value="ECO:0007669"/>
    <property type="project" value="UniProtKB-SubCell"/>
</dbReference>
<feature type="domain" description="Potassium channel" evidence="30">
    <location>
        <begin position="867"/>
        <end position="952"/>
    </location>
</feature>
<dbReference type="InterPro" id="IPR005410">
    <property type="entry name" value="2pore_dom_K_chnl_THIK"/>
</dbReference>
<feature type="region of interest" description="Disordered" evidence="28">
    <location>
        <begin position="1"/>
        <end position="131"/>
    </location>
</feature>
<dbReference type="FunFam" id="3.30.870.10:FF:000012">
    <property type="entry name" value="Tyrosyl-DNA phosphodiesterase 1"/>
    <property type="match status" value="1"/>
</dbReference>
<feature type="active site" description="Nucleophile" evidence="24">
    <location>
        <position position="263"/>
    </location>
</feature>
<keyword evidence="20" id="KW-0234">DNA repair</keyword>
<accession>A0AA41T3N2</accession>
<reference evidence="31" key="1">
    <citation type="submission" date="2020-03" db="EMBL/GenBank/DDBJ databases">
        <title>Studies in the Genomics of Life Span.</title>
        <authorList>
            <person name="Glass D."/>
        </authorList>
    </citation>
    <scope>NUCLEOTIDE SEQUENCE</scope>
    <source>
        <strain evidence="31">SUZIE</strain>
        <tissue evidence="31">Muscle</tissue>
    </source>
</reference>
<evidence type="ECO:0000313" key="32">
    <source>
        <dbReference type="Proteomes" id="UP001166674"/>
    </source>
</evidence>
<dbReference type="GO" id="GO:0034702">
    <property type="term" value="C:monoatomic ion channel complex"/>
    <property type="evidence" value="ECO:0007669"/>
    <property type="project" value="UniProtKB-KW"/>
</dbReference>
<dbReference type="GO" id="GO:0017005">
    <property type="term" value="F:3'-tyrosyl-DNA phosphodiesterase activity"/>
    <property type="evidence" value="ECO:0007669"/>
    <property type="project" value="TreeGrafter"/>
</dbReference>
<dbReference type="PRINTS" id="PR01588">
    <property type="entry name" value="THIKCHANNEL"/>
</dbReference>
<evidence type="ECO:0000256" key="24">
    <source>
        <dbReference type="PIRSR" id="PIRSR610347-1"/>
    </source>
</evidence>
<dbReference type="CDD" id="cd09193">
    <property type="entry name" value="PLDc_mTdp1_1"/>
    <property type="match status" value="1"/>
</dbReference>
<evidence type="ECO:0000256" key="9">
    <source>
        <dbReference type="ARBA" id="ARBA00022722"/>
    </source>
</evidence>
<evidence type="ECO:0000256" key="3">
    <source>
        <dbReference type="ARBA" id="ARBA00006666"/>
    </source>
</evidence>
<evidence type="ECO:0000256" key="20">
    <source>
        <dbReference type="ARBA" id="ARBA00023204"/>
    </source>
</evidence>
<dbReference type="AlphaFoldDB" id="A0AA41T3N2"/>
<keyword evidence="14" id="KW-0269">Exonuclease</keyword>
<evidence type="ECO:0000256" key="1">
    <source>
        <dbReference type="ARBA" id="ARBA00004123"/>
    </source>
</evidence>
<evidence type="ECO:0000256" key="13">
    <source>
        <dbReference type="ARBA" id="ARBA00022826"/>
    </source>
</evidence>
<keyword evidence="13" id="KW-0631">Potassium channel</keyword>
<keyword evidence="7" id="KW-0633">Potassium transport</keyword>